<evidence type="ECO:0000313" key="2">
    <source>
        <dbReference type="EMBL" id="ESK90788.1"/>
    </source>
</evidence>
<name>V2WVB0_MONRO</name>
<organism evidence="2 3">
    <name type="scientific">Moniliophthora roreri (strain MCA 2997)</name>
    <name type="common">Cocoa frosty pod rot fungus</name>
    <name type="synonym">Crinipellis roreri</name>
    <dbReference type="NCBI Taxonomy" id="1381753"/>
    <lineage>
        <taxon>Eukaryota</taxon>
        <taxon>Fungi</taxon>
        <taxon>Dikarya</taxon>
        <taxon>Basidiomycota</taxon>
        <taxon>Agaricomycotina</taxon>
        <taxon>Agaricomycetes</taxon>
        <taxon>Agaricomycetidae</taxon>
        <taxon>Agaricales</taxon>
        <taxon>Marasmiineae</taxon>
        <taxon>Marasmiaceae</taxon>
        <taxon>Moniliophthora</taxon>
    </lineage>
</organism>
<dbReference type="EMBL" id="AWSO01000406">
    <property type="protein sequence ID" value="ESK90788.1"/>
    <property type="molecule type" value="Genomic_DNA"/>
</dbReference>
<evidence type="ECO:0000313" key="3">
    <source>
        <dbReference type="Proteomes" id="UP000017559"/>
    </source>
</evidence>
<feature type="region of interest" description="Disordered" evidence="1">
    <location>
        <begin position="31"/>
        <end position="145"/>
    </location>
</feature>
<dbReference type="KEGG" id="mrr:Moror_4060"/>
<gene>
    <name evidence="2" type="ORF">Moror_4060</name>
</gene>
<proteinExistence type="predicted"/>
<feature type="compositionally biased region" description="Basic and acidic residues" evidence="1">
    <location>
        <begin position="111"/>
        <end position="125"/>
    </location>
</feature>
<dbReference type="HOGENOM" id="CLU_1611212_0_0_1"/>
<sequence length="165" mass="19055">MNISHCKDFDVKVEGDVISNSGDQYKTYNYGDYNTTNNGCYRESRTRDSEYYDSEQEYERPGARRRKRTQYDRSRGHPYANMNRREYRAQHRRNRLDSNTPGPPRIQNRPANRDTRGGREQRQPDSTRAYSDVPSSRIPPARAAGEAAVHRAASTILFAGPDSTM</sequence>
<dbReference type="Proteomes" id="UP000017559">
    <property type="component" value="Unassembled WGS sequence"/>
</dbReference>
<protein>
    <submittedName>
        <fullName evidence="2">Uncharacterized protein</fullName>
    </submittedName>
</protein>
<comment type="caution">
    <text evidence="2">The sequence shown here is derived from an EMBL/GenBank/DDBJ whole genome shotgun (WGS) entry which is preliminary data.</text>
</comment>
<reference evidence="2 3" key="1">
    <citation type="journal article" date="2014" name="BMC Genomics">
        <title>Genome and secretome analysis of the hemibiotrophic fungal pathogen, Moniliophthora roreri, which causes frosty pod rot disease of cacao: mechanisms of the biotrophic and necrotrophic phases.</title>
        <authorList>
            <person name="Meinhardt L.W."/>
            <person name="Costa G.G.L."/>
            <person name="Thomazella D.P.T."/>
            <person name="Teixeira P.J.P.L."/>
            <person name="Carazzolle M.F."/>
            <person name="Schuster S.C."/>
            <person name="Carlson J.E."/>
            <person name="Guiltinan M.J."/>
            <person name="Mieczkowski P."/>
            <person name="Farmer A."/>
            <person name="Ramaraj T."/>
            <person name="Crozier J."/>
            <person name="Davis R.E."/>
            <person name="Shao J."/>
            <person name="Melnick R.L."/>
            <person name="Pereira G.A.G."/>
            <person name="Bailey B.A."/>
        </authorList>
    </citation>
    <scope>NUCLEOTIDE SEQUENCE [LARGE SCALE GENOMIC DNA]</scope>
    <source>
        <strain evidence="2 3">MCA 2997</strain>
    </source>
</reference>
<accession>V2WVB0</accession>
<evidence type="ECO:0000256" key="1">
    <source>
        <dbReference type="SAM" id="MobiDB-lite"/>
    </source>
</evidence>
<dbReference type="AlphaFoldDB" id="V2WVB0"/>
<keyword evidence="3" id="KW-1185">Reference proteome</keyword>